<dbReference type="KEGG" id="ddn:DND132_2955"/>
<reference evidence="1 2" key="1">
    <citation type="journal article" date="2011" name="J. Bacteriol.">
        <title>Genome sequence of the mercury-methylating strain Desulfovibrio desulfuricans ND132.</title>
        <authorList>
            <person name="Brown S.D."/>
            <person name="Gilmour C.C."/>
            <person name="Kucken A.M."/>
            <person name="Wall J.D."/>
            <person name="Elias D.A."/>
            <person name="Brandt C.C."/>
            <person name="Podar M."/>
            <person name="Chertkov O."/>
            <person name="Held B."/>
            <person name="Bruce D.C."/>
            <person name="Detter J.C."/>
            <person name="Tapia R."/>
            <person name="Han C.S."/>
            <person name="Goodwin L.A."/>
            <person name="Cheng J.F."/>
            <person name="Pitluck S."/>
            <person name="Woyke T."/>
            <person name="Mikhailova N."/>
            <person name="Ivanova N.N."/>
            <person name="Han J."/>
            <person name="Lucas S."/>
            <person name="Lapidus A.L."/>
            <person name="Land M.L."/>
            <person name="Hauser L.J."/>
            <person name="Palumbo A.V."/>
        </authorList>
    </citation>
    <scope>NUCLEOTIDE SEQUENCE [LARGE SCALE GENOMIC DNA]</scope>
    <source>
        <strain evidence="1 2">ND132</strain>
    </source>
</reference>
<dbReference type="HOGENOM" id="CLU_3232610_0_0_7"/>
<dbReference type="Proteomes" id="UP000007845">
    <property type="component" value="Chromosome"/>
</dbReference>
<evidence type="ECO:0000313" key="2">
    <source>
        <dbReference type="Proteomes" id="UP000007845"/>
    </source>
</evidence>
<organism evidence="1 2">
    <name type="scientific">Pseudodesulfovibrio mercurii</name>
    <dbReference type="NCBI Taxonomy" id="641491"/>
    <lineage>
        <taxon>Bacteria</taxon>
        <taxon>Pseudomonadati</taxon>
        <taxon>Thermodesulfobacteriota</taxon>
        <taxon>Desulfovibrionia</taxon>
        <taxon>Desulfovibrionales</taxon>
        <taxon>Desulfovibrionaceae</taxon>
    </lineage>
</organism>
<protein>
    <submittedName>
        <fullName evidence="1">Uncharacterized protein</fullName>
    </submittedName>
</protein>
<accession>F0JJQ9</accession>
<dbReference type="AlphaFoldDB" id="F0JJQ9"/>
<gene>
    <name evidence="1" type="ORF">DND132_2955</name>
</gene>
<sequence length="43" mass="4821">MNGRERHAVRRPPKGLALDRRMFATNRHDGENGDHLIAVVGAE</sequence>
<proteinExistence type="predicted"/>
<dbReference type="STRING" id="641491.DND132_2955"/>
<name>F0JJQ9_9BACT</name>
<evidence type="ECO:0000313" key="1">
    <source>
        <dbReference type="EMBL" id="EGB16158.1"/>
    </source>
</evidence>
<keyword evidence="2" id="KW-1185">Reference proteome</keyword>
<dbReference type="EMBL" id="CP003220">
    <property type="protein sequence ID" value="EGB16158.1"/>
    <property type="molecule type" value="Genomic_DNA"/>
</dbReference>